<comment type="caution">
    <text evidence="7">The sequence shown here is derived from an EMBL/GenBank/DDBJ whole genome shotgun (WGS) entry which is preliminary data.</text>
</comment>
<dbReference type="InterPro" id="IPR001965">
    <property type="entry name" value="Znf_PHD"/>
</dbReference>
<dbReference type="VEuPathDB" id="VectorBase:LOC119174844"/>
<feature type="domain" description="PHD-type" evidence="5">
    <location>
        <begin position="643"/>
        <end position="692"/>
    </location>
</feature>
<dbReference type="InterPro" id="IPR019787">
    <property type="entry name" value="Znf_PHD-finger"/>
</dbReference>
<dbReference type="EMBL" id="JABSTU010000009">
    <property type="protein sequence ID" value="KAH8020994.1"/>
    <property type="molecule type" value="Genomic_DNA"/>
</dbReference>
<feature type="domain" description="SWIM-type" evidence="6">
    <location>
        <begin position="268"/>
        <end position="311"/>
    </location>
</feature>
<dbReference type="PROSITE" id="PS50016">
    <property type="entry name" value="ZF_PHD_2"/>
    <property type="match status" value="1"/>
</dbReference>
<evidence type="ECO:0000256" key="3">
    <source>
        <dbReference type="ARBA" id="ARBA00022833"/>
    </source>
</evidence>
<dbReference type="SUPFAM" id="SSF57903">
    <property type="entry name" value="FYVE/PHD zinc finger"/>
    <property type="match status" value="1"/>
</dbReference>
<dbReference type="PANTHER" id="PTHR31569">
    <property type="entry name" value="SWIM-TYPE DOMAIN-CONTAINING PROTEIN"/>
    <property type="match status" value="1"/>
</dbReference>
<reference evidence="7" key="2">
    <citation type="submission" date="2021-09" db="EMBL/GenBank/DDBJ databases">
        <authorList>
            <person name="Jia N."/>
            <person name="Wang J."/>
            <person name="Shi W."/>
            <person name="Du L."/>
            <person name="Sun Y."/>
            <person name="Zhan W."/>
            <person name="Jiang J."/>
            <person name="Wang Q."/>
            <person name="Zhang B."/>
            <person name="Ji P."/>
            <person name="Sakyi L.B."/>
            <person name="Cui X."/>
            <person name="Yuan T."/>
            <person name="Jiang B."/>
            <person name="Yang W."/>
            <person name="Lam T.T.-Y."/>
            <person name="Chang Q."/>
            <person name="Ding S."/>
            <person name="Wang X."/>
            <person name="Zhu J."/>
            <person name="Ruan X."/>
            <person name="Zhao L."/>
            <person name="Wei J."/>
            <person name="Que T."/>
            <person name="Du C."/>
            <person name="Cheng J."/>
            <person name="Dai P."/>
            <person name="Han X."/>
            <person name="Huang E."/>
            <person name="Gao Y."/>
            <person name="Liu J."/>
            <person name="Shao H."/>
            <person name="Ye R."/>
            <person name="Li L."/>
            <person name="Wei W."/>
            <person name="Wang X."/>
            <person name="Wang C."/>
            <person name="Huo Q."/>
            <person name="Li W."/>
            <person name="Guo W."/>
            <person name="Chen H."/>
            <person name="Chen S."/>
            <person name="Zhou L."/>
            <person name="Zhou L."/>
            <person name="Ni X."/>
            <person name="Tian J."/>
            <person name="Zhou Y."/>
            <person name="Sheng Y."/>
            <person name="Liu T."/>
            <person name="Pan Y."/>
            <person name="Xia L."/>
            <person name="Li J."/>
            <person name="Zhao F."/>
            <person name="Cao W."/>
        </authorList>
    </citation>
    <scope>NUCLEOTIDE SEQUENCE</scope>
    <source>
        <strain evidence="7">Rmic-2018</strain>
        <tissue evidence="7">Larvae</tissue>
    </source>
</reference>
<dbReference type="GO" id="GO:0008270">
    <property type="term" value="F:zinc ion binding"/>
    <property type="evidence" value="ECO:0007669"/>
    <property type="project" value="UniProtKB-KW"/>
</dbReference>
<dbReference type="SMART" id="SM00249">
    <property type="entry name" value="PHD"/>
    <property type="match status" value="1"/>
</dbReference>
<organism evidence="7 8">
    <name type="scientific">Rhipicephalus microplus</name>
    <name type="common">Cattle tick</name>
    <name type="synonym">Boophilus microplus</name>
    <dbReference type="NCBI Taxonomy" id="6941"/>
    <lineage>
        <taxon>Eukaryota</taxon>
        <taxon>Metazoa</taxon>
        <taxon>Ecdysozoa</taxon>
        <taxon>Arthropoda</taxon>
        <taxon>Chelicerata</taxon>
        <taxon>Arachnida</taxon>
        <taxon>Acari</taxon>
        <taxon>Parasitiformes</taxon>
        <taxon>Ixodida</taxon>
        <taxon>Ixodoidea</taxon>
        <taxon>Ixodidae</taxon>
        <taxon>Rhipicephalinae</taxon>
        <taxon>Rhipicephalus</taxon>
        <taxon>Boophilus</taxon>
    </lineage>
</organism>
<keyword evidence="8" id="KW-1185">Reference proteome</keyword>
<gene>
    <name evidence="7" type="ORF">HPB51_011361</name>
</gene>
<name>A0A9J6DG67_RHIMP</name>
<proteinExistence type="predicted"/>
<dbReference type="VEuPathDB" id="VectorBase:LOC119170836"/>
<evidence type="ECO:0000259" key="5">
    <source>
        <dbReference type="PROSITE" id="PS50016"/>
    </source>
</evidence>
<dbReference type="Gene3D" id="3.30.40.10">
    <property type="entry name" value="Zinc/RING finger domain, C3HC4 (zinc finger)"/>
    <property type="match status" value="1"/>
</dbReference>
<evidence type="ECO:0000256" key="4">
    <source>
        <dbReference type="PROSITE-ProRule" id="PRU00325"/>
    </source>
</evidence>
<evidence type="ECO:0000259" key="6">
    <source>
        <dbReference type="PROSITE" id="PS50966"/>
    </source>
</evidence>
<evidence type="ECO:0000256" key="1">
    <source>
        <dbReference type="ARBA" id="ARBA00022723"/>
    </source>
</evidence>
<dbReference type="InterPro" id="IPR052579">
    <property type="entry name" value="Zinc_finger_SWIM"/>
</dbReference>
<evidence type="ECO:0000313" key="7">
    <source>
        <dbReference type="EMBL" id="KAH8020994.1"/>
    </source>
</evidence>
<dbReference type="Pfam" id="PF21599">
    <property type="entry name" value="ZSWIM3_N"/>
    <property type="match status" value="1"/>
</dbReference>
<keyword evidence="2 4" id="KW-0863">Zinc-finger</keyword>
<dbReference type="InterPro" id="IPR007527">
    <property type="entry name" value="Znf_SWIM"/>
</dbReference>
<keyword evidence="3" id="KW-0862">Zinc</keyword>
<dbReference type="InterPro" id="IPR013083">
    <property type="entry name" value="Znf_RING/FYVE/PHD"/>
</dbReference>
<keyword evidence="1" id="KW-0479">Metal-binding</keyword>
<dbReference type="PANTHER" id="PTHR31569:SF4">
    <property type="entry name" value="SWIM-TYPE DOMAIN-CONTAINING PROTEIN"/>
    <property type="match status" value="1"/>
</dbReference>
<dbReference type="InterPro" id="IPR048325">
    <property type="entry name" value="ZSWIM3_N"/>
</dbReference>
<evidence type="ECO:0000313" key="8">
    <source>
        <dbReference type="Proteomes" id="UP000821866"/>
    </source>
</evidence>
<evidence type="ECO:0000256" key="2">
    <source>
        <dbReference type="ARBA" id="ARBA00022771"/>
    </source>
</evidence>
<reference evidence="7" key="1">
    <citation type="journal article" date="2020" name="Cell">
        <title>Large-Scale Comparative Analyses of Tick Genomes Elucidate Their Genetic Diversity and Vector Capacities.</title>
        <authorList>
            <consortium name="Tick Genome and Microbiome Consortium (TIGMIC)"/>
            <person name="Jia N."/>
            <person name="Wang J."/>
            <person name="Shi W."/>
            <person name="Du L."/>
            <person name="Sun Y."/>
            <person name="Zhan W."/>
            <person name="Jiang J.F."/>
            <person name="Wang Q."/>
            <person name="Zhang B."/>
            <person name="Ji P."/>
            <person name="Bell-Sakyi L."/>
            <person name="Cui X.M."/>
            <person name="Yuan T.T."/>
            <person name="Jiang B.G."/>
            <person name="Yang W.F."/>
            <person name="Lam T.T."/>
            <person name="Chang Q.C."/>
            <person name="Ding S.J."/>
            <person name="Wang X.J."/>
            <person name="Zhu J.G."/>
            <person name="Ruan X.D."/>
            <person name="Zhao L."/>
            <person name="Wei J.T."/>
            <person name="Ye R.Z."/>
            <person name="Que T.C."/>
            <person name="Du C.H."/>
            <person name="Zhou Y.H."/>
            <person name="Cheng J.X."/>
            <person name="Dai P.F."/>
            <person name="Guo W.B."/>
            <person name="Han X.H."/>
            <person name="Huang E.J."/>
            <person name="Li L.F."/>
            <person name="Wei W."/>
            <person name="Gao Y.C."/>
            <person name="Liu J.Z."/>
            <person name="Shao H.Z."/>
            <person name="Wang X."/>
            <person name="Wang C.C."/>
            <person name="Yang T.C."/>
            <person name="Huo Q.B."/>
            <person name="Li W."/>
            <person name="Chen H.Y."/>
            <person name="Chen S.E."/>
            <person name="Zhou L.G."/>
            <person name="Ni X.B."/>
            <person name="Tian J.H."/>
            <person name="Sheng Y."/>
            <person name="Liu T."/>
            <person name="Pan Y.S."/>
            <person name="Xia L.Y."/>
            <person name="Li J."/>
            <person name="Zhao F."/>
            <person name="Cao W.C."/>
        </authorList>
    </citation>
    <scope>NUCLEOTIDE SEQUENCE</scope>
    <source>
        <strain evidence="7">Rmic-2018</strain>
    </source>
</reference>
<dbReference type="Proteomes" id="UP000821866">
    <property type="component" value="Chromosome 7"/>
</dbReference>
<dbReference type="PROSITE" id="PS50966">
    <property type="entry name" value="ZF_SWIM"/>
    <property type="match status" value="1"/>
</dbReference>
<dbReference type="InterPro" id="IPR011011">
    <property type="entry name" value="Znf_FYVE_PHD"/>
</dbReference>
<sequence length="699" mass="78479">MSEPPQGTSDRPQSQGASDAVIAVGDRFATFAALEEKMEKFSTANSVQLWKRDARTIETAKKRAGKIASRMPPELKYYHLRYCCIHGGTKFVTSSKGVRKASLSGGRLVSPSLALQKANKKRQLDILQRMVYAKNEDEYQDMYALLKMSAARAVVEYFDANWHTLHDECVMGMKWLCGNFFNATNNRAENMNSKLKQLVEHFSSFEMFVERFFAMIYAQRNEKMHKAALMLQKQRVVTNGDEATKLYLKLLTPYAYNCVKEELDAAAVMTSIDALANANKFSATAQECTCAFRQAMQLPCRHIFAVRDNLNISKFNEAICAGRWFLDIYVQSCGLADNSEHDVDNLPQVSSRKDEKVLSGHQKFKKAASIASKLADLASDCSTARFKERLKVLESILQSWKDGAEVAVSVLTPSERRERTDSPLNASEHLPSTGAMVEDLPVQKKQPLSNIQTPCAPCKFSEVDLQSTCPLDMESQAAGGEASEDYAEQSHLSKHNCTSGSVLQEKSATGDCVCQDDGIRLSDTLANIKVPVTTKRCGRPKGHMVTVIWLPRKRKRAPTERPYAELPVKEKKLKLLTWLTGAHNAAEAMRGKLFEEDTVEQRPELVHNVIQDENVDINVVRRFFSDDAWEAVKMVVDIKNQESWNCNECNSNLEDNDSVMCDYCLTWSHLPCVGLQKKPKTKLWKCRVCSDVGLGRSLP</sequence>
<protein>
    <submittedName>
        <fullName evidence="7">Uncharacterized protein</fullName>
    </submittedName>
</protein>
<dbReference type="AlphaFoldDB" id="A0A9J6DG67"/>
<accession>A0A9J6DG67</accession>